<feature type="signal peptide" evidence="2">
    <location>
        <begin position="1"/>
        <end position="23"/>
    </location>
</feature>
<feature type="transmembrane region" description="Helical" evidence="1">
    <location>
        <begin position="170"/>
        <end position="192"/>
    </location>
</feature>
<keyword evidence="2" id="KW-0732">Signal</keyword>
<evidence type="ECO:0008006" key="5">
    <source>
        <dbReference type="Google" id="ProtNLM"/>
    </source>
</evidence>
<evidence type="ECO:0000313" key="3">
    <source>
        <dbReference type="EMBL" id="KAF9468419.1"/>
    </source>
</evidence>
<evidence type="ECO:0000256" key="2">
    <source>
        <dbReference type="SAM" id="SignalP"/>
    </source>
</evidence>
<keyword evidence="4" id="KW-1185">Reference proteome</keyword>
<dbReference type="EMBL" id="MU150233">
    <property type="protein sequence ID" value="KAF9468419.1"/>
    <property type="molecule type" value="Genomic_DNA"/>
</dbReference>
<keyword evidence="1" id="KW-0472">Membrane</keyword>
<proteinExistence type="predicted"/>
<name>A0A9P5YGX0_9AGAR</name>
<keyword evidence="1" id="KW-1133">Transmembrane helix</keyword>
<keyword evidence="1" id="KW-0812">Transmembrane</keyword>
<evidence type="ECO:0000256" key="1">
    <source>
        <dbReference type="SAM" id="Phobius"/>
    </source>
</evidence>
<dbReference type="AlphaFoldDB" id="A0A9P5YGX0"/>
<feature type="chain" id="PRO_5040298384" description="Transmembrane protein" evidence="2">
    <location>
        <begin position="24"/>
        <end position="202"/>
    </location>
</feature>
<accession>A0A9P5YGX0</accession>
<reference evidence="3" key="1">
    <citation type="submission" date="2020-11" db="EMBL/GenBank/DDBJ databases">
        <authorList>
            <consortium name="DOE Joint Genome Institute"/>
            <person name="Ahrendt S."/>
            <person name="Riley R."/>
            <person name="Andreopoulos W."/>
            <person name="Labutti K."/>
            <person name="Pangilinan J."/>
            <person name="Ruiz-Duenas F.J."/>
            <person name="Barrasa J.M."/>
            <person name="Sanchez-Garcia M."/>
            <person name="Camarero S."/>
            <person name="Miyauchi S."/>
            <person name="Serrano A."/>
            <person name="Linde D."/>
            <person name="Babiker R."/>
            <person name="Drula E."/>
            <person name="Ayuso-Fernandez I."/>
            <person name="Pacheco R."/>
            <person name="Padilla G."/>
            <person name="Ferreira P."/>
            <person name="Barriuso J."/>
            <person name="Kellner H."/>
            <person name="Castanera R."/>
            <person name="Alfaro M."/>
            <person name="Ramirez L."/>
            <person name="Pisabarro A.G."/>
            <person name="Kuo A."/>
            <person name="Tritt A."/>
            <person name="Lipzen A."/>
            <person name="He G."/>
            <person name="Yan M."/>
            <person name="Ng V."/>
            <person name="Cullen D."/>
            <person name="Martin F."/>
            <person name="Rosso M.-N."/>
            <person name="Henrissat B."/>
            <person name="Hibbett D."/>
            <person name="Martinez A.T."/>
            <person name="Grigoriev I.V."/>
        </authorList>
    </citation>
    <scope>NUCLEOTIDE SEQUENCE</scope>
    <source>
        <strain evidence="3">CBS 247.69</strain>
    </source>
</reference>
<dbReference type="Proteomes" id="UP000807353">
    <property type="component" value="Unassembled WGS sequence"/>
</dbReference>
<evidence type="ECO:0000313" key="4">
    <source>
        <dbReference type="Proteomes" id="UP000807353"/>
    </source>
</evidence>
<organism evidence="3 4">
    <name type="scientific">Collybia nuda</name>
    <dbReference type="NCBI Taxonomy" id="64659"/>
    <lineage>
        <taxon>Eukaryota</taxon>
        <taxon>Fungi</taxon>
        <taxon>Dikarya</taxon>
        <taxon>Basidiomycota</taxon>
        <taxon>Agaricomycotina</taxon>
        <taxon>Agaricomycetes</taxon>
        <taxon>Agaricomycetidae</taxon>
        <taxon>Agaricales</taxon>
        <taxon>Tricholomatineae</taxon>
        <taxon>Clitocybaceae</taxon>
        <taxon>Collybia</taxon>
    </lineage>
</organism>
<sequence>MPALSTCVFVLLSIVCYVLQCRALNLPNFARSPRLPRAQDSDFLSNACTTNITIPTLPEECVSPCRLFQETQLTCQDYTNCMCLSAPSFYLQSCMTCVLDGLGDFRHSNIIDETKKVVERYATSCNSIHQGLASIESEVSGIEAQSCIPPKLASSMKATSLQTHLNQTSYHLLFIFMTFVTSVLLLIIACVYPRMWKQFGLI</sequence>
<protein>
    <recommendedName>
        <fullName evidence="5">Transmembrane protein</fullName>
    </recommendedName>
</protein>
<dbReference type="OrthoDB" id="10574295at2759"/>
<gene>
    <name evidence="3" type="ORF">BDZ94DRAFT_1246761</name>
</gene>
<comment type="caution">
    <text evidence="3">The sequence shown here is derived from an EMBL/GenBank/DDBJ whole genome shotgun (WGS) entry which is preliminary data.</text>
</comment>